<dbReference type="InterPro" id="IPR003780">
    <property type="entry name" value="COX15/CtaA_fam"/>
</dbReference>
<feature type="transmembrane region" description="Helical" evidence="12">
    <location>
        <begin position="256"/>
        <end position="274"/>
    </location>
</feature>
<name>A0ABW5MTV0_9FLAO</name>
<protein>
    <submittedName>
        <fullName evidence="13">Heme A synthase</fullName>
    </submittedName>
</protein>
<proteinExistence type="predicted"/>
<dbReference type="Pfam" id="PF02628">
    <property type="entry name" value="COX15-CtaA"/>
    <property type="match status" value="1"/>
</dbReference>
<keyword evidence="3 12" id="KW-0812">Transmembrane</keyword>
<dbReference type="PANTHER" id="PTHR35457:SF1">
    <property type="entry name" value="HEME A SYNTHASE"/>
    <property type="match status" value="1"/>
</dbReference>
<evidence type="ECO:0000256" key="3">
    <source>
        <dbReference type="ARBA" id="ARBA00022692"/>
    </source>
</evidence>
<evidence type="ECO:0000256" key="5">
    <source>
        <dbReference type="ARBA" id="ARBA00022989"/>
    </source>
</evidence>
<feature type="transmembrane region" description="Helical" evidence="12">
    <location>
        <begin position="206"/>
        <end position="224"/>
    </location>
</feature>
<evidence type="ECO:0000256" key="8">
    <source>
        <dbReference type="ARBA" id="ARBA00023133"/>
    </source>
</evidence>
<evidence type="ECO:0000256" key="9">
    <source>
        <dbReference type="ARBA" id="ARBA00023136"/>
    </source>
</evidence>
<feature type="transmembrane region" description="Helical" evidence="12">
    <location>
        <begin position="112"/>
        <end position="133"/>
    </location>
</feature>
<evidence type="ECO:0000256" key="2">
    <source>
        <dbReference type="ARBA" id="ARBA00022475"/>
    </source>
</evidence>
<keyword evidence="2" id="KW-1003">Cell membrane</keyword>
<dbReference type="PANTHER" id="PTHR35457">
    <property type="entry name" value="HEME A SYNTHASE"/>
    <property type="match status" value="1"/>
</dbReference>
<evidence type="ECO:0000313" key="13">
    <source>
        <dbReference type="EMBL" id="MFD2585810.1"/>
    </source>
</evidence>
<evidence type="ECO:0000256" key="4">
    <source>
        <dbReference type="ARBA" id="ARBA00022723"/>
    </source>
</evidence>
<evidence type="ECO:0000256" key="1">
    <source>
        <dbReference type="ARBA" id="ARBA00004141"/>
    </source>
</evidence>
<organism evidence="13 14">
    <name type="scientific">Croceitalea marina</name>
    <dbReference type="NCBI Taxonomy" id="1775166"/>
    <lineage>
        <taxon>Bacteria</taxon>
        <taxon>Pseudomonadati</taxon>
        <taxon>Bacteroidota</taxon>
        <taxon>Flavobacteriia</taxon>
        <taxon>Flavobacteriales</taxon>
        <taxon>Flavobacteriaceae</taxon>
        <taxon>Croceitalea</taxon>
    </lineage>
</organism>
<feature type="transmembrane region" description="Helical" evidence="12">
    <location>
        <begin position="173"/>
        <end position="194"/>
    </location>
</feature>
<keyword evidence="6" id="KW-0560">Oxidoreductase</keyword>
<keyword evidence="14" id="KW-1185">Reference proteome</keyword>
<keyword evidence="5 12" id="KW-1133">Transmembrane helix</keyword>
<gene>
    <name evidence="13" type="ORF">ACFSQJ_02640</name>
</gene>
<keyword evidence="4" id="KW-0479">Metal-binding</keyword>
<keyword evidence="7" id="KW-0408">Iron</keyword>
<keyword evidence="10" id="KW-1015">Disulfide bond</keyword>
<evidence type="ECO:0000256" key="12">
    <source>
        <dbReference type="SAM" id="Phobius"/>
    </source>
</evidence>
<dbReference type="RefSeq" id="WP_377765313.1">
    <property type="nucleotide sequence ID" value="NZ_JBHULB010000006.1"/>
</dbReference>
<evidence type="ECO:0000313" key="14">
    <source>
        <dbReference type="Proteomes" id="UP001597526"/>
    </source>
</evidence>
<feature type="transmembrane region" description="Helical" evidence="12">
    <location>
        <begin position="312"/>
        <end position="332"/>
    </location>
</feature>
<comment type="subcellular location">
    <subcellularLocation>
        <location evidence="1">Membrane</location>
        <topology evidence="1">Multi-pass membrane protein</topology>
    </subcellularLocation>
</comment>
<accession>A0ABW5MTV0</accession>
<dbReference type="InterPro" id="IPR050450">
    <property type="entry name" value="COX15/CtaA_HemeA_synthase"/>
</dbReference>
<feature type="transmembrane region" description="Helical" evidence="12">
    <location>
        <begin position="286"/>
        <end position="306"/>
    </location>
</feature>
<keyword evidence="9 12" id="KW-0472">Membrane</keyword>
<reference evidence="14" key="1">
    <citation type="journal article" date="2019" name="Int. J. Syst. Evol. Microbiol.">
        <title>The Global Catalogue of Microorganisms (GCM) 10K type strain sequencing project: providing services to taxonomists for standard genome sequencing and annotation.</title>
        <authorList>
            <consortium name="The Broad Institute Genomics Platform"/>
            <consortium name="The Broad Institute Genome Sequencing Center for Infectious Disease"/>
            <person name="Wu L."/>
            <person name="Ma J."/>
        </authorList>
    </citation>
    <scope>NUCLEOTIDE SEQUENCE [LARGE SCALE GENOMIC DNA]</scope>
    <source>
        <strain evidence="14">KCTC 52368</strain>
    </source>
</reference>
<evidence type="ECO:0000256" key="10">
    <source>
        <dbReference type="ARBA" id="ARBA00023157"/>
    </source>
</evidence>
<comment type="pathway">
    <text evidence="11">Porphyrin-containing compound metabolism.</text>
</comment>
<keyword evidence="8" id="KW-0350">Heme biosynthesis</keyword>
<sequence>MNRNFRKLAKTALILVYLVIIAGAVVRMTGSGMGCPDWPKCFGYYIPPTNVKTLEWQPQREFEKGQVIIVNESLKVAKTNFVTGPIFSETNWEAYIKHDYATFNVWHTWIEYINRLFGALAGLATLILAIYSFKFWKKKKRITLLSWLIVFGMVFQAWLGATVVYSVLEPVKITVHMVMALLIVAFILYVIFEVNEQNILHKHKRPLTTIFILSLILTLIQIILGTQVRQFVDEQIDVVGENAKDLWLLKPTAQFYIHRSFSILVVLLNCYLFYTIKKNSLGFEKMNWVIGLIILEVFTGILMYYVDFPFGSQPLHLVFASILFGTQFYLVLEALKASKSHKTLYL</sequence>
<evidence type="ECO:0000256" key="6">
    <source>
        <dbReference type="ARBA" id="ARBA00023002"/>
    </source>
</evidence>
<comment type="caution">
    <text evidence="13">The sequence shown here is derived from an EMBL/GenBank/DDBJ whole genome shotgun (WGS) entry which is preliminary data.</text>
</comment>
<feature type="transmembrane region" description="Helical" evidence="12">
    <location>
        <begin position="145"/>
        <end position="167"/>
    </location>
</feature>
<dbReference type="EMBL" id="JBHULB010000006">
    <property type="protein sequence ID" value="MFD2585810.1"/>
    <property type="molecule type" value="Genomic_DNA"/>
</dbReference>
<dbReference type="Proteomes" id="UP001597526">
    <property type="component" value="Unassembled WGS sequence"/>
</dbReference>
<evidence type="ECO:0000256" key="11">
    <source>
        <dbReference type="ARBA" id="ARBA00023444"/>
    </source>
</evidence>
<feature type="transmembrane region" description="Helical" evidence="12">
    <location>
        <begin position="12"/>
        <end position="30"/>
    </location>
</feature>
<evidence type="ECO:0000256" key="7">
    <source>
        <dbReference type="ARBA" id="ARBA00023004"/>
    </source>
</evidence>